<dbReference type="KEGG" id="eta:ETA_25510"/>
<dbReference type="EMBL" id="CU468135">
    <property type="protein sequence ID" value="CAO97597.1"/>
    <property type="molecule type" value="Genomic_DNA"/>
</dbReference>
<dbReference type="RefSeq" id="WP_012442262.1">
    <property type="nucleotide sequence ID" value="NC_010694.1"/>
</dbReference>
<protein>
    <submittedName>
        <fullName evidence="2">Uncharacterized protein</fullName>
    </submittedName>
</protein>
<dbReference type="HOGENOM" id="CLU_1341532_0_0_6"/>
<organism evidence="2 3">
    <name type="scientific">Erwinia tasmaniensis (strain DSM 17950 / CFBP 7177 / CIP 109463 / NCPPB 4357 / Et1/99)</name>
    <dbReference type="NCBI Taxonomy" id="465817"/>
    <lineage>
        <taxon>Bacteria</taxon>
        <taxon>Pseudomonadati</taxon>
        <taxon>Pseudomonadota</taxon>
        <taxon>Gammaproteobacteria</taxon>
        <taxon>Enterobacterales</taxon>
        <taxon>Erwiniaceae</taxon>
        <taxon>Erwinia</taxon>
    </lineage>
</organism>
<dbReference type="Proteomes" id="UP000001726">
    <property type="component" value="Chromosome"/>
</dbReference>
<feature type="region of interest" description="Disordered" evidence="1">
    <location>
        <begin position="80"/>
        <end position="100"/>
    </location>
</feature>
<keyword evidence="3" id="KW-1185">Reference proteome</keyword>
<accession>B2VIR8</accession>
<feature type="region of interest" description="Disordered" evidence="1">
    <location>
        <begin position="143"/>
        <end position="165"/>
    </location>
</feature>
<sequence length="204" mass="22737">MTVAKTRNITTDRLLSIICQLNAGLKKEILNSLSSVAPSPALLNRHGNAFHGEIRKATTKPGIIKNIRSPYIEKKVSKKPPIYNPLNRHGNTFQGLPRGASTVPGTIKNIHKPAIEKESFAKMPAYITTNKHGTQFQGIPFNKSREDFPPTTPVTTQPRPAQNGDRIENTEIMPEYPKLEIPALSKKQWDAYYTTVYVSDCDIS</sequence>
<evidence type="ECO:0000256" key="1">
    <source>
        <dbReference type="SAM" id="MobiDB-lite"/>
    </source>
</evidence>
<dbReference type="eggNOG" id="ENOG502ZX2G">
    <property type="taxonomic scope" value="Bacteria"/>
</dbReference>
<evidence type="ECO:0000313" key="2">
    <source>
        <dbReference type="EMBL" id="CAO97597.1"/>
    </source>
</evidence>
<evidence type="ECO:0000313" key="3">
    <source>
        <dbReference type="Proteomes" id="UP000001726"/>
    </source>
</evidence>
<dbReference type="AlphaFoldDB" id="B2VIR8"/>
<reference evidence="2 3" key="1">
    <citation type="journal article" date="2008" name="Environ. Microbiol.">
        <title>The genome of Erwinia tasmaniensis strain Et1/99, a non-pathogenic bacterium in the genus Erwinia.</title>
        <authorList>
            <person name="Kube M."/>
            <person name="Migdoll A.M."/>
            <person name="Mueller I."/>
            <person name="Kuhl H."/>
            <person name="Beck A."/>
            <person name="Reinhardt R."/>
            <person name="Geider K."/>
        </authorList>
    </citation>
    <scope>NUCLEOTIDE SEQUENCE [LARGE SCALE GENOMIC DNA]</scope>
    <source>
        <strain evidence="3">DSM 17950 / CFBP 7177 / CIP 109463 / NCPPB 4357 / Et1/99</strain>
    </source>
</reference>
<gene>
    <name evidence="2" type="ordered locus">ETA_25510</name>
</gene>
<dbReference type="OrthoDB" id="9855822at2"/>
<proteinExistence type="predicted"/>
<name>B2VIR8_ERWT9</name>